<dbReference type="AlphaFoldDB" id="A0A412FZD5"/>
<evidence type="ECO:0000313" key="2">
    <source>
        <dbReference type="Proteomes" id="UP000284178"/>
    </source>
</evidence>
<name>A0A412FZD5_9FIRM</name>
<proteinExistence type="predicted"/>
<evidence type="ECO:0000313" key="1">
    <source>
        <dbReference type="EMBL" id="RGR73554.1"/>
    </source>
</evidence>
<accession>A0A412FZD5</accession>
<dbReference type="EMBL" id="QRUP01000011">
    <property type="protein sequence ID" value="RGR73554.1"/>
    <property type="molecule type" value="Genomic_DNA"/>
</dbReference>
<organism evidence="1 2">
    <name type="scientific">Holdemania filiformis</name>
    <dbReference type="NCBI Taxonomy" id="61171"/>
    <lineage>
        <taxon>Bacteria</taxon>
        <taxon>Bacillati</taxon>
        <taxon>Bacillota</taxon>
        <taxon>Erysipelotrichia</taxon>
        <taxon>Erysipelotrichales</taxon>
        <taxon>Erysipelotrichaceae</taxon>
        <taxon>Holdemania</taxon>
    </lineage>
</organism>
<comment type="caution">
    <text evidence="1">The sequence shown here is derived from an EMBL/GenBank/DDBJ whole genome shotgun (WGS) entry which is preliminary data.</text>
</comment>
<reference evidence="1 2" key="1">
    <citation type="submission" date="2018-08" db="EMBL/GenBank/DDBJ databases">
        <title>A genome reference for cultivated species of the human gut microbiota.</title>
        <authorList>
            <person name="Zou Y."/>
            <person name="Xue W."/>
            <person name="Luo G."/>
        </authorList>
    </citation>
    <scope>NUCLEOTIDE SEQUENCE [LARGE SCALE GENOMIC DNA]</scope>
    <source>
        <strain evidence="1 2">AF24-29</strain>
    </source>
</reference>
<keyword evidence="2" id="KW-1185">Reference proteome</keyword>
<sequence length="92" mass="10432">MCDTCSSVELIDFMRTPDDFEDAVQSIKFLLRERKFILVDGNYKLGCPKNEQGQWVNDILYCVIKCPDCGQLFSCSVNTYRGGGSFRKGGFI</sequence>
<dbReference type="Proteomes" id="UP000284178">
    <property type="component" value="Unassembled WGS sequence"/>
</dbReference>
<protein>
    <submittedName>
        <fullName evidence="1">Uncharacterized protein</fullName>
    </submittedName>
</protein>
<gene>
    <name evidence="1" type="ORF">DWY25_10020</name>
</gene>